<sequence>MRIGEAATQLDVATHVLRHWEDEGVVVPRRTASGHREYDEEHLVRCRIVRSCQAAGLSLAEIRRVLHRGEPERRAVIDERLRAVRRQQAVLDATETFLVHVRECRHGLVTRCADCSAYAAPASPTQPSRVRSSARVE</sequence>
<dbReference type="SUPFAM" id="SSF46955">
    <property type="entry name" value="Putative DNA-binding domain"/>
    <property type="match status" value="1"/>
</dbReference>
<dbReference type="Gene3D" id="1.10.1660.10">
    <property type="match status" value="1"/>
</dbReference>
<dbReference type="PANTHER" id="PTHR30204">
    <property type="entry name" value="REDOX-CYCLING DRUG-SENSING TRANSCRIPTIONAL ACTIVATOR SOXR"/>
    <property type="match status" value="1"/>
</dbReference>
<dbReference type="PROSITE" id="PS00552">
    <property type="entry name" value="HTH_MERR_1"/>
    <property type="match status" value="1"/>
</dbReference>
<reference evidence="3" key="1">
    <citation type="journal article" date="2014" name="Int. J. Syst. Evol. Microbiol.">
        <title>Complete genome sequence of Corynebacterium casei LMG S-19264T (=DSM 44701T), isolated from a smear-ripened cheese.</title>
        <authorList>
            <consortium name="US DOE Joint Genome Institute (JGI-PGF)"/>
            <person name="Walter F."/>
            <person name="Albersmeier A."/>
            <person name="Kalinowski J."/>
            <person name="Ruckert C."/>
        </authorList>
    </citation>
    <scope>NUCLEOTIDE SEQUENCE</scope>
    <source>
        <strain evidence="3">CGMCC 1.15152</strain>
    </source>
</reference>
<organism evidence="3 4">
    <name type="scientific">Microbacterium faecale</name>
    <dbReference type="NCBI Taxonomy" id="1804630"/>
    <lineage>
        <taxon>Bacteria</taxon>
        <taxon>Bacillati</taxon>
        <taxon>Actinomycetota</taxon>
        <taxon>Actinomycetes</taxon>
        <taxon>Micrococcales</taxon>
        <taxon>Microbacteriaceae</taxon>
        <taxon>Microbacterium</taxon>
    </lineage>
</organism>
<evidence type="ECO:0000313" key="4">
    <source>
        <dbReference type="Proteomes" id="UP000633205"/>
    </source>
</evidence>
<evidence type="ECO:0000259" key="2">
    <source>
        <dbReference type="PROSITE" id="PS50937"/>
    </source>
</evidence>
<accession>A0A916YDX5</accession>
<evidence type="ECO:0000313" key="3">
    <source>
        <dbReference type="EMBL" id="GGD41656.1"/>
    </source>
</evidence>
<dbReference type="InterPro" id="IPR047057">
    <property type="entry name" value="MerR_fam"/>
</dbReference>
<dbReference type="EMBL" id="BMHO01000001">
    <property type="protein sequence ID" value="GGD41656.1"/>
    <property type="molecule type" value="Genomic_DNA"/>
</dbReference>
<name>A0A916YDX5_9MICO</name>
<dbReference type="InterPro" id="IPR009061">
    <property type="entry name" value="DNA-bd_dom_put_sf"/>
</dbReference>
<reference evidence="3" key="2">
    <citation type="submission" date="2020-09" db="EMBL/GenBank/DDBJ databases">
        <authorList>
            <person name="Sun Q."/>
            <person name="Zhou Y."/>
        </authorList>
    </citation>
    <scope>NUCLEOTIDE SEQUENCE</scope>
    <source>
        <strain evidence="3">CGMCC 1.15152</strain>
    </source>
</reference>
<dbReference type="CDD" id="cd00592">
    <property type="entry name" value="HTH_MerR-like"/>
    <property type="match status" value="1"/>
</dbReference>
<dbReference type="PRINTS" id="PR00040">
    <property type="entry name" value="HTHMERR"/>
</dbReference>
<keyword evidence="4" id="KW-1185">Reference proteome</keyword>
<dbReference type="AlphaFoldDB" id="A0A916YDX5"/>
<dbReference type="PROSITE" id="PS50937">
    <property type="entry name" value="HTH_MERR_2"/>
    <property type="match status" value="1"/>
</dbReference>
<dbReference type="Pfam" id="PF13411">
    <property type="entry name" value="MerR_1"/>
    <property type="match status" value="1"/>
</dbReference>
<gene>
    <name evidence="3" type="ORF">GCM10010915_23250</name>
</gene>
<comment type="caution">
    <text evidence="3">The sequence shown here is derived from an EMBL/GenBank/DDBJ whole genome shotgun (WGS) entry which is preliminary data.</text>
</comment>
<keyword evidence="1" id="KW-0238">DNA-binding</keyword>
<dbReference type="InterPro" id="IPR000551">
    <property type="entry name" value="MerR-type_HTH_dom"/>
</dbReference>
<dbReference type="Proteomes" id="UP000633205">
    <property type="component" value="Unassembled WGS sequence"/>
</dbReference>
<dbReference type="GO" id="GO:0003700">
    <property type="term" value="F:DNA-binding transcription factor activity"/>
    <property type="evidence" value="ECO:0007669"/>
    <property type="project" value="InterPro"/>
</dbReference>
<feature type="domain" description="HTH merR-type" evidence="2">
    <location>
        <begin position="1"/>
        <end position="68"/>
    </location>
</feature>
<dbReference type="SMART" id="SM00422">
    <property type="entry name" value="HTH_MERR"/>
    <property type="match status" value="1"/>
</dbReference>
<dbReference type="GO" id="GO:0003677">
    <property type="term" value="F:DNA binding"/>
    <property type="evidence" value="ECO:0007669"/>
    <property type="project" value="UniProtKB-KW"/>
</dbReference>
<proteinExistence type="predicted"/>
<dbReference type="RefSeq" id="WP_188712378.1">
    <property type="nucleotide sequence ID" value="NZ_BMHO01000001.1"/>
</dbReference>
<protein>
    <recommendedName>
        <fullName evidence="2">HTH merR-type domain-containing protein</fullName>
    </recommendedName>
</protein>
<evidence type="ECO:0000256" key="1">
    <source>
        <dbReference type="ARBA" id="ARBA00023125"/>
    </source>
</evidence>
<dbReference type="PANTHER" id="PTHR30204:SF93">
    <property type="entry name" value="HTH MERR-TYPE DOMAIN-CONTAINING PROTEIN"/>
    <property type="match status" value="1"/>
</dbReference>